<dbReference type="Proteomes" id="UP000828390">
    <property type="component" value="Unassembled WGS sequence"/>
</dbReference>
<dbReference type="EMBL" id="JAIWYP010000003">
    <property type="protein sequence ID" value="KAH3846713.1"/>
    <property type="molecule type" value="Genomic_DNA"/>
</dbReference>
<keyword evidence="2" id="KW-1185">Reference proteome</keyword>
<gene>
    <name evidence="1" type="ORF">DPMN_089015</name>
</gene>
<reference evidence="1" key="2">
    <citation type="submission" date="2020-11" db="EMBL/GenBank/DDBJ databases">
        <authorList>
            <person name="McCartney M.A."/>
            <person name="Auch B."/>
            <person name="Kono T."/>
            <person name="Mallez S."/>
            <person name="Becker A."/>
            <person name="Gohl D.M."/>
            <person name="Silverstein K.A.T."/>
            <person name="Koren S."/>
            <person name="Bechman K.B."/>
            <person name="Herman A."/>
            <person name="Abrahante J.E."/>
            <person name="Garbe J."/>
        </authorList>
    </citation>
    <scope>NUCLEOTIDE SEQUENCE</scope>
    <source>
        <strain evidence="1">Duluth1</strain>
        <tissue evidence="1">Whole animal</tissue>
    </source>
</reference>
<accession>A0A9D4KV55</accession>
<reference evidence="1" key="1">
    <citation type="journal article" date="2019" name="bioRxiv">
        <title>The Genome of the Zebra Mussel, Dreissena polymorpha: A Resource for Invasive Species Research.</title>
        <authorList>
            <person name="McCartney M.A."/>
            <person name="Auch B."/>
            <person name="Kono T."/>
            <person name="Mallez S."/>
            <person name="Zhang Y."/>
            <person name="Obille A."/>
            <person name="Becker A."/>
            <person name="Abrahante J.E."/>
            <person name="Garbe J."/>
            <person name="Badalamenti J.P."/>
            <person name="Herman A."/>
            <person name="Mangelson H."/>
            <person name="Liachko I."/>
            <person name="Sullivan S."/>
            <person name="Sone E.D."/>
            <person name="Koren S."/>
            <person name="Silverstein K.A.T."/>
            <person name="Beckman K.B."/>
            <person name="Gohl D.M."/>
        </authorList>
    </citation>
    <scope>NUCLEOTIDE SEQUENCE</scope>
    <source>
        <strain evidence="1">Duluth1</strain>
        <tissue evidence="1">Whole animal</tissue>
    </source>
</reference>
<evidence type="ECO:0000313" key="1">
    <source>
        <dbReference type="EMBL" id="KAH3846713.1"/>
    </source>
</evidence>
<name>A0A9D4KV55_DREPO</name>
<protein>
    <submittedName>
        <fullName evidence="1">Uncharacterized protein</fullName>
    </submittedName>
</protein>
<comment type="caution">
    <text evidence="1">The sequence shown here is derived from an EMBL/GenBank/DDBJ whole genome shotgun (WGS) entry which is preliminary data.</text>
</comment>
<proteinExistence type="predicted"/>
<sequence>MFSGAGREQCRQGCQPLGLRPHWGHHSPVHPGTTGPGYQSLPVECFLGPA</sequence>
<organism evidence="1 2">
    <name type="scientific">Dreissena polymorpha</name>
    <name type="common">Zebra mussel</name>
    <name type="synonym">Mytilus polymorpha</name>
    <dbReference type="NCBI Taxonomy" id="45954"/>
    <lineage>
        <taxon>Eukaryota</taxon>
        <taxon>Metazoa</taxon>
        <taxon>Spiralia</taxon>
        <taxon>Lophotrochozoa</taxon>
        <taxon>Mollusca</taxon>
        <taxon>Bivalvia</taxon>
        <taxon>Autobranchia</taxon>
        <taxon>Heteroconchia</taxon>
        <taxon>Euheterodonta</taxon>
        <taxon>Imparidentia</taxon>
        <taxon>Neoheterodontei</taxon>
        <taxon>Myida</taxon>
        <taxon>Dreissenoidea</taxon>
        <taxon>Dreissenidae</taxon>
        <taxon>Dreissena</taxon>
    </lineage>
</organism>
<dbReference type="AlphaFoldDB" id="A0A9D4KV55"/>
<evidence type="ECO:0000313" key="2">
    <source>
        <dbReference type="Proteomes" id="UP000828390"/>
    </source>
</evidence>